<dbReference type="STRING" id="4155.A0A022QMP9"/>
<reference evidence="11 12" key="1">
    <citation type="journal article" date="2013" name="Proc. Natl. Acad. Sci. U.S.A.">
        <title>Fine-scale variation in meiotic recombination in Mimulus inferred from population shotgun sequencing.</title>
        <authorList>
            <person name="Hellsten U."/>
            <person name="Wright K.M."/>
            <person name="Jenkins J."/>
            <person name="Shu S."/>
            <person name="Yuan Y."/>
            <person name="Wessler S.R."/>
            <person name="Schmutz J."/>
            <person name="Willis J.H."/>
            <person name="Rokhsar D.S."/>
        </authorList>
    </citation>
    <scope>NUCLEOTIDE SEQUENCE [LARGE SCALE GENOMIC DNA]</scope>
    <source>
        <strain evidence="12">cv. DUN x IM62</strain>
    </source>
</reference>
<dbReference type="PhylomeDB" id="A0A022QMP9"/>
<gene>
    <name evidence="11" type="ORF">MIMGU_mgv1a003579mg</name>
</gene>
<dbReference type="EMBL" id="KI631311">
    <property type="protein sequence ID" value="EYU28879.1"/>
    <property type="molecule type" value="Genomic_DNA"/>
</dbReference>
<evidence type="ECO:0000256" key="2">
    <source>
        <dbReference type="ARBA" id="ARBA00010688"/>
    </source>
</evidence>
<dbReference type="GO" id="GO:0016301">
    <property type="term" value="F:kinase activity"/>
    <property type="evidence" value="ECO:0007669"/>
    <property type="project" value="UniProtKB-KW"/>
</dbReference>
<dbReference type="OrthoDB" id="415590at2759"/>
<evidence type="ECO:0000256" key="8">
    <source>
        <dbReference type="ARBA" id="ARBA00058434"/>
    </source>
</evidence>
<evidence type="ECO:0000256" key="7">
    <source>
        <dbReference type="ARBA" id="ARBA00022946"/>
    </source>
</evidence>
<dbReference type="GO" id="GO:0042793">
    <property type="term" value="P:plastid transcription"/>
    <property type="evidence" value="ECO:0000318"/>
    <property type="project" value="GO_Central"/>
</dbReference>
<dbReference type="SUPFAM" id="SSF53613">
    <property type="entry name" value="Ribokinase-like"/>
    <property type="match status" value="1"/>
</dbReference>
<dbReference type="OMA" id="MKDALWA"/>
<evidence type="ECO:0000256" key="3">
    <source>
        <dbReference type="ARBA" id="ARBA00022528"/>
    </source>
</evidence>
<dbReference type="InterPro" id="IPR029056">
    <property type="entry name" value="Ribokinase-like"/>
</dbReference>
<feature type="compositionally biased region" description="Basic and acidic residues" evidence="9">
    <location>
        <begin position="555"/>
        <end position="568"/>
    </location>
</feature>
<evidence type="ECO:0000256" key="4">
    <source>
        <dbReference type="ARBA" id="ARBA00022640"/>
    </source>
</evidence>
<evidence type="ECO:0000259" key="10">
    <source>
        <dbReference type="Pfam" id="PF00294"/>
    </source>
</evidence>
<dbReference type="GO" id="GO:0009658">
    <property type="term" value="P:chloroplast organization"/>
    <property type="evidence" value="ECO:0000318"/>
    <property type="project" value="GO_Central"/>
</dbReference>
<name>A0A022QMP9_ERYGU</name>
<keyword evidence="6" id="KW-0418">Kinase</keyword>
<proteinExistence type="inferred from homology"/>
<keyword evidence="5" id="KW-0808">Transferase</keyword>
<dbReference type="CDD" id="cd01167">
    <property type="entry name" value="bac_FRK"/>
    <property type="match status" value="1"/>
</dbReference>
<evidence type="ECO:0000256" key="1">
    <source>
        <dbReference type="ARBA" id="ARBA00004229"/>
    </source>
</evidence>
<feature type="region of interest" description="Disordered" evidence="9">
    <location>
        <begin position="60"/>
        <end position="89"/>
    </location>
</feature>
<feature type="compositionally biased region" description="Basic residues" evidence="9">
    <location>
        <begin position="74"/>
        <end position="88"/>
    </location>
</feature>
<organism evidence="11 12">
    <name type="scientific">Erythranthe guttata</name>
    <name type="common">Yellow monkey flower</name>
    <name type="synonym">Mimulus guttatus</name>
    <dbReference type="NCBI Taxonomy" id="4155"/>
    <lineage>
        <taxon>Eukaryota</taxon>
        <taxon>Viridiplantae</taxon>
        <taxon>Streptophyta</taxon>
        <taxon>Embryophyta</taxon>
        <taxon>Tracheophyta</taxon>
        <taxon>Spermatophyta</taxon>
        <taxon>Magnoliopsida</taxon>
        <taxon>eudicotyledons</taxon>
        <taxon>Gunneridae</taxon>
        <taxon>Pentapetalae</taxon>
        <taxon>asterids</taxon>
        <taxon>lamiids</taxon>
        <taxon>Lamiales</taxon>
        <taxon>Phrymaceae</taxon>
        <taxon>Erythranthe</taxon>
    </lineage>
</organism>
<keyword evidence="3" id="KW-0150">Chloroplast</keyword>
<comment type="subcellular location">
    <subcellularLocation>
        <location evidence="1">Plastid</location>
        <location evidence="1">Chloroplast</location>
    </subcellularLocation>
</comment>
<comment type="similarity">
    <text evidence="2">Belongs to the carbohydrate kinase PfkB family.</text>
</comment>
<dbReference type="eggNOG" id="KOG2855">
    <property type="taxonomic scope" value="Eukaryota"/>
</dbReference>
<protein>
    <recommendedName>
        <fullName evidence="10">Carbohydrate kinase PfkB domain-containing protein</fullName>
    </recommendedName>
</protein>
<dbReference type="FunFam" id="3.40.1190.20:FF:000021">
    <property type="entry name" value="Fructokinase-like 2, chloroplastic"/>
    <property type="match status" value="1"/>
</dbReference>
<feature type="compositionally biased region" description="Basic residues" evidence="9">
    <location>
        <begin position="147"/>
        <end position="156"/>
    </location>
</feature>
<dbReference type="GO" id="GO:0009662">
    <property type="term" value="P:etioplast organization"/>
    <property type="evidence" value="ECO:0000318"/>
    <property type="project" value="GO_Central"/>
</dbReference>
<feature type="domain" description="Carbohydrate kinase PfkB" evidence="10">
    <location>
        <begin position="234"/>
        <end position="527"/>
    </location>
</feature>
<evidence type="ECO:0000256" key="9">
    <source>
        <dbReference type="SAM" id="MobiDB-lite"/>
    </source>
</evidence>
<dbReference type="AlphaFoldDB" id="A0A022QMP9"/>
<sequence>MMASMSCTQFPLMPRVYRWESNGNTFSYMNYTNIVQIQDRRVNRNVVTLVSKKKLADSLAEDVPDGEPAVVEKKTRKTTKRAPAKSKKKTLEIVDEDSAVDGNAKEEEISASTEVPKKTQTKTRKRAIPTSKTSEKEEEEEEATPKKATRQRKSKKKADVIEANETEFSEPEDDIFAPTFDESNDHDLEFAIEDGEDISYTYGWPPLVCCFGAAQNAFVPAGRRSNRLIDYEIHDRKRDALYEPEKFVRAPGGSSSNVAVALASLGGKVAFMGKLGDDAYGHSLLYYLNINNVQTRAVRIDENKVTAVSRMKIGKRGGLRVASVKPCAEDCLSRSEINVDVLREAQMFYFNTFSLLDRNTRSTALQAVKISKKLGNLVFYDLNLPLPLWQSSEETKKFIQSAWNLSDIIEVTKQELEFLCGIIPSEEFDTRDNNRNKFTHYSPEIVSQLWHENLKILFVTNGTSKIHYYTKEYDGSVYGMEDAPLTPYTSDMSATGDGVVAGIMKMLTVQPHLLLDKGYLERTIKYAINCGVTDQWLQARKLGYPPKEGMEDVDSDPHGIKSITEKQYRTLVPTES</sequence>
<dbReference type="PANTHER" id="PTHR43085:SF2">
    <property type="entry name" value="FRUCTOKINASE-LIKE 2, CHLOROPLASTIC"/>
    <property type="match status" value="1"/>
</dbReference>
<keyword evidence="4" id="KW-0934">Plastid</keyword>
<evidence type="ECO:0000256" key="5">
    <source>
        <dbReference type="ARBA" id="ARBA00022679"/>
    </source>
</evidence>
<dbReference type="PANTHER" id="PTHR43085">
    <property type="entry name" value="HEXOKINASE FAMILY MEMBER"/>
    <property type="match status" value="1"/>
</dbReference>
<dbReference type="Pfam" id="PF00294">
    <property type="entry name" value="PfkB"/>
    <property type="match status" value="1"/>
</dbReference>
<dbReference type="Gene3D" id="3.40.1190.20">
    <property type="match status" value="1"/>
</dbReference>
<comment type="function">
    <text evidence="8">Required for proper chloroplast development, most likely through regulating plastid-encoded polymerase (PEP) dependent chloroplast transcription. Acts as a component of the transcriptionally active plastid chromosome that is required for plastid gene expression.</text>
</comment>
<dbReference type="GO" id="GO:0042644">
    <property type="term" value="C:chloroplast nucleoid"/>
    <property type="evidence" value="ECO:0000318"/>
    <property type="project" value="GO_Central"/>
</dbReference>
<feature type="region of interest" description="Disordered" evidence="9">
    <location>
        <begin position="102"/>
        <end position="170"/>
    </location>
</feature>
<dbReference type="Proteomes" id="UP000030748">
    <property type="component" value="Unassembled WGS sequence"/>
</dbReference>
<dbReference type="KEGG" id="egt:105967514"/>
<dbReference type="InterPro" id="IPR050306">
    <property type="entry name" value="PfkB_Carbo_kinase"/>
</dbReference>
<evidence type="ECO:0000313" key="12">
    <source>
        <dbReference type="Proteomes" id="UP000030748"/>
    </source>
</evidence>
<keyword evidence="7" id="KW-0809">Transit peptide</keyword>
<evidence type="ECO:0000256" key="6">
    <source>
        <dbReference type="ARBA" id="ARBA00022777"/>
    </source>
</evidence>
<accession>A0A022QMP9</accession>
<dbReference type="InterPro" id="IPR011611">
    <property type="entry name" value="PfkB_dom"/>
</dbReference>
<keyword evidence="12" id="KW-1185">Reference proteome</keyword>
<evidence type="ECO:0000313" key="11">
    <source>
        <dbReference type="EMBL" id="EYU28879.1"/>
    </source>
</evidence>
<feature type="region of interest" description="Disordered" evidence="9">
    <location>
        <begin position="548"/>
        <end position="576"/>
    </location>
</feature>